<keyword evidence="1" id="KW-0479">Metal-binding</keyword>
<evidence type="ECO:0008006" key="9">
    <source>
        <dbReference type="Google" id="ProtNLM"/>
    </source>
</evidence>
<dbReference type="AlphaFoldDB" id="A0A0P7AYD6"/>
<dbReference type="STRING" id="78410.A0A0P7AYD6"/>
<dbReference type="EMBL" id="LKCW01000039">
    <property type="protein sequence ID" value="KPM42971.1"/>
    <property type="molecule type" value="Genomic_DNA"/>
</dbReference>
<keyword evidence="5" id="KW-0539">Nucleus</keyword>
<keyword evidence="4" id="KW-0804">Transcription</keyword>
<evidence type="ECO:0000313" key="8">
    <source>
        <dbReference type="Proteomes" id="UP000050424"/>
    </source>
</evidence>
<dbReference type="Proteomes" id="UP000050424">
    <property type="component" value="Unassembled WGS sequence"/>
</dbReference>
<comment type="caution">
    <text evidence="7">The sequence shown here is derived from an EMBL/GenBank/DDBJ whole genome shotgun (WGS) entry which is preliminary data.</text>
</comment>
<feature type="region of interest" description="Disordered" evidence="6">
    <location>
        <begin position="47"/>
        <end position="75"/>
    </location>
</feature>
<proteinExistence type="predicted"/>
<evidence type="ECO:0000313" key="7">
    <source>
        <dbReference type="EMBL" id="KPM42971.1"/>
    </source>
</evidence>
<sequence length="373" mass="42003">MCKLQGSLRPAASELREMSSSLGRVRVSRDIVLNILECGDGQQDVVEDLSTDEDSSTQATSDDATFSQTTTPDLDPLQHVQPQLVISSNRRQVLLATAPDTPNSDAVARHTMHFVIRVLKSWPRIMAAHDTAHLPPIIHRLQLTHGTPTPLANCYTLVKMWAAHTDGSRDLVQKTILQEVQRLIREHHTYNETDILAAAQSLLVLLVILLLCVRQGPVVVHPADAQLLIDVWDVKQHLAATGLFLEQESDHALPAWEQWAIVSAKRRTILGLHHLEWAWSVLHGYPTLTCFELGPLPAPAARYLWRETDEETWARLYHTWLRQWKDGSYKMGEFFDINPGADLDARGEMWLAEADEFGMMLMAEVNTTGNEEL</sequence>
<name>A0A0P7AYD6_9HYPO</name>
<protein>
    <recommendedName>
        <fullName evidence="9">Transcription factor domain-containing protein</fullName>
    </recommendedName>
</protein>
<evidence type="ECO:0000256" key="1">
    <source>
        <dbReference type="ARBA" id="ARBA00022723"/>
    </source>
</evidence>
<dbReference type="GO" id="GO:0046872">
    <property type="term" value="F:metal ion binding"/>
    <property type="evidence" value="ECO:0007669"/>
    <property type="project" value="UniProtKB-KW"/>
</dbReference>
<dbReference type="PANTHER" id="PTHR47660:SF3">
    <property type="entry name" value="FINGER DOMAIN PROTEIN, PUTATIVE (AFU_ORTHOLOGUE AFUA_4G03310)-RELATED"/>
    <property type="match status" value="1"/>
</dbReference>
<evidence type="ECO:0000256" key="2">
    <source>
        <dbReference type="ARBA" id="ARBA00022833"/>
    </source>
</evidence>
<organism evidence="7 8">
    <name type="scientific">Neonectria ditissima</name>
    <dbReference type="NCBI Taxonomy" id="78410"/>
    <lineage>
        <taxon>Eukaryota</taxon>
        <taxon>Fungi</taxon>
        <taxon>Dikarya</taxon>
        <taxon>Ascomycota</taxon>
        <taxon>Pezizomycotina</taxon>
        <taxon>Sordariomycetes</taxon>
        <taxon>Hypocreomycetidae</taxon>
        <taxon>Hypocreales</taxon>
        <taxon>Nectriaceae</taxon>
        <taxon>Neonectria</taxon>
    </lineage>
</organism>
<evidence type="ECO:0000256" key="5">
    <source>
        <dbReference type="ARBA" id="ARBA00023242"/>
    </source>
</evidence>
<keyword evidence="8" id="KW-1185">Reference proteome</keyword>
<keyword evidence="2" id="KW-0862">Zinc</keyword>
<evidence type="ECO:0000256" key="6">
    <source>
        <dbReference type="SAM" id="MobiDB-lite"/>
    </source>
</evidence>
<evidence type="ECO:0000256" key="3">
    <source>
        <dbReference type="ARBA" id="ARBA00023015"/>
    </source>
</evidence>
<keyword evidence="3" id="KW-0805">Transcription regulation</keyword>
<evidence type="ECO:0000256" key="4">
    <source>
        <dbReference type="ARBA" id="ARBA00023163"/>
    </source>
</evidence>
<feature type="compositionally biased region" description="Polar residues" evidence="6">
    <location>
        <begin position="56"/>
        <end position="72"/>
    </location>
</feature>
<gene>
    <name evidence="7" type="ORF">AK830_g3546</name>
</gene>
<dbReference type="PANTHER" id="PTHR47660">
    <property type="entry name" value="TRANSCRIPTION FACTOR WITH C2H2 AND ZN(2)-CYS(6) DNA BINDING DOMAIN (EUROFUNG)-RELATED-RELATED"/>
    <property type="match status" value="1"/>
</dbReference>
<dbReference type="OrthoDB" id="2441642at2759"/>
<accession>A0A0P7AYD6</accession>
<reference evidence="7 8" key="1">
    <citation type="submission" date="2015-09" db="EMBL/GenBank/DDBJ databases">
        <title>Draft genome of a European isolate of the apple canker pathogen Neonectria ditissima.</title>
        <authorList>
            <person name="Gomez-Cortecero A."/>
            <person name="Harrison R.J."/>
            <person name="Armitage A.D."/>
        </authorList>
    </citation>
    <scope>NUCLEOTIDE SEQUENCE [LARGE SCALE GENOMIC DNA]</scope>
    <source>
        <strain evidence="7 8">R09/05</strain>
    </source>
</reference>